<reference evidence="10 11" key="1">
    <citation type="submission" date="2017-05" db="EMBL/GenBank/DDBJ databases">
        <title>High clonality and local adaptation shapes Vibrionaceae linages within an endangered oasis.</title>
        <authorList>
            <person name="Vazquez-Rosas-Landa M."/>
        </authorList>
    </citation>
    <scope>NUCLEOTIDE SEQUENCE [LARGE SCALE GENOMIC DNA]</scope>
    <source>
        <strain evidence="10 11">P46_P4S1P180</strain>
    </source>
</reference>
<comment type="similarity">
    <text evidence="7">Belongs to the methyl-accepting chemotaxis (MCP) protein family.</text>
</comment>
<dbReference type="CDD" id="cd11386">
    <property type="entry name" value="MCP_signal"/>
    <property type="match status" value="1"/>
</dbReference>
<protein>
    <submittedName>
        <fullName evidence="10">HAMP domain-containing protein</fullName>
    </submittedName>
</protein>
<comment type="subcellular location">
    <subcellularLocation>
        <location evidence="1">Cell membrane</location>
        <topology evidence="1">Multi-pass membrane protein</topology>
    </subcellularLocation>
</comment>
<evidence type="ECO:0000256" key="7">
    <source>
        <dbReference type="ARBA" id="ARBA00029447"/>
    </source>
</evidence>
<dbReference type="GO" id="GO:0006935">
    <property type="term" value="P:chemotaxis"/>
    <property type="evidence" value="ECO:0007669"/>
    <property type="project" value="InterPro"/>
</dbReference>
<dbReference type="GO" id="GO:0004888">
    <property type="term" value="F:transmembrane signaling receptor activity"/>
    <property type="evidence" value="ECO:0007669"/>
    <property type="project" value="InterPro"/>
</dbReference>
<name>A0A7X4WBF2_9GAMM</name>
<dbReference type="GO" id="GO:0005886">
    <property type="term" value="C:plasma membrane"/>
    <property type="evidence" value="ECO:0007669"/>
    <property type="project" value="UniProtKB-SubCell"/>
</dbReference>
<sequence>MKNWFSGLSIAARIWALLALFAVGLLINTVINASKTREFMANNYKQGVVNLVESAVGIIDYYYGLSQEGVLSEAQAKAAAAEAVSAMRFDNGNYVFIGDKDGLQLASGIKALVGTNILNLEDAEGFQFVRELYVQSGRGGGFVDYVWTSSGDSGVKEPKTSYAAEFGPWKWMIGSGMNMQALQADIRQAEIISATNAAIMLLILSVLVVAIIRSITTPLRRTVEAMNTLSRGEGDLTQRLREEGARELADLSRYFNQFVASVQQIMVQISTAGTQVATAANQVSSSIHTVDGNLNQQQNDVEQLATAMNEMLATVEEVSRRTVEANDASLSAAKGTLNGKAIVDRNVEEANLLADNIDQASKVVEQLAANSRNVDTVLEVIRGIAEQTNLLALNAAIEAARAGEAGRGFAVVADEVRTLSQRTQESTLEIQKIVEQLQYGAENAVKVMATGTEKATNASKISAEAGEALNNINAEVQTIQAMNQHVATATEQQTLTLNDINSNVVSLKDMSLSVATESNQMAQASDELIHVSADLMTMINRFKLA</sequence>
<feature type="transmembrane region" description="Helical" evidence="9">
    <location>
        <begin position="191"/>
        <end position="212"/>
    </location>
</feature>
<keyword evidence="5 9" id="KW-0472">Membrane</keyword>
<dbReference type="SMART" id="SM01049">
    <property type="entry name" value="Cache_2"/>
    <property type="match status" value="1"/>
</dbReference>
<dbReference type="PROSITE" id="PS50111">
    <property type="entry name" value="CHEMOTAXIS_TRANSDUC_2"/>
    <property type="match status" value="1"/>
</dbReference>
<keyword evidence="8" id="KW-0175">Coiled coil</keyword>
<accession>A0A7X4WBF2</accession>
<dbReference type="InterPro" id="IPR004090">
    <property type="entry name" value="Chemotax_Me-accpt_rcpt"/>
</dbReference>
<evidence type="ECO:0000256" key="1">
    <source>
        <dbReference type="ARBA" id="ARBA00004651"/>
    </source>
</evidence>
<dbReference type="SMART" id="SM00283">
    <property type="entry name" value="MA"/>
    <property type="match status" value="1"/>
</dbReference>
<dbReference type="SMART" id="SM00304">
    <property type="entry name" value="HAMP"/>
    <property type="match status" value="1"/>
</dbReference>
<dbReference type="CDD" id="cd06225">
    <property type="entry name" value="HAMP"/>
    <property type="match status" value="1"/>
</dbReference>
<dbReference type="RefSeq" id="WP_161444342.1">
    <property type="nucleotide sequence ID" value="NZ_WXWV01000087.1"/>
</dbReference>
<evidence type="ECO:0000256" key="3">
    <source>
        <dbReference type="ARBA" id="ARBA00022692"/>
    </source>
</evidence>
<evidence type="ECO:0000256" key="8">
    <source>
        <dbReference type="SAM" id="Coils"/>
    </source>
</evidence>
<evidence type="ECO:0000313" key="10">
    <source>
        <dbReference type="EMBL" id="NAW65332.1"/>
    </source>
</evidence>
<dbReference type="GO" id="GO:0007165">
    <property type="term" value="P:signal transduction"/>
    <property type="evidence" value="ECO:0007669"/>
    <property type="project" value="UniProtKB-KW"/>
</dbReference>
<gene>
    <name evidence="10" type="ORF">CAG72_08890</name>
</gene>
<dbReference type="EMBL" id="WXWW01000138">
    <property type="protein sequence ID" value="NAW65332.1"/>
    <property type="molecule type" value="Genomic_DNA"/>
</dbReference>
<dbReference type="SUPFAM" id="SSF58104">
    <property type="entry name" value="Methyl-accepting chemotaxis protein (MCP) signaling domain"/>
    <property type="match status" value="1"/>
</dbReference>
<evidence type="ECO:0000313" key="11">
    <source>
        <dbReference type="Proteomes" id="UP000465712"/>
    </source>
</evidence>
<dbReference type="Pfam" id="PF17200">
    <property type="entry name" value="sCache_2"/>
    <property type="match status" value="1"/>
</dbReference>
<dbReference type="InterPro" id="IPR003660">
    <property type="entry name" value="HAMP_dom"/>
</dbReference>
<dbReference type="Gene3D" id="3.30.450.20">
    <property type="entry name" value="PAS domain"/>
    <property type="match status" value="1"/>
</dbReference>
<dbReference type="Gene3D" id="1.10.287.950">
    <property type="entry name" value="Methyl-accepting chemotaxis protein"/>
    <property type="match status" value="1"/>
</dbReference>
<dbReference type="PANTHER" id="PTHR32089">
    <property type="entry name" value="METHYL-ACCEPTING CHEMOTAXIS PROTEIN MCPB"/>
    <property type="match status" value="1"/>
</dbReference>
<evidence type="ECO:0000256" key="4">
    <source>
        <dbReference type="ARBA" id="ARBA00022989"/>
    </source>
</evidence>
<evidence type="ECO:0000256" key="9">
    <source>
        <dbReference type="SAM" id="Phobius"/>
    </source>
</evidence>
<keyword evidence="3 9" id="KW-0812">Transmembrane</keyword>
<dbReference type="Pfam" id="PF00015">
    <property type="entry name" value="MCPsignal"/>
    <property type="match status" value="1"/>
</dbReference>
<dbReference type="AlphaFoldDB" id="A0A7X4WBF2"/>
<dbReference type="Proteomes" id="UP000465712">
    <property type="component" value="Unassembled WGS sequence"/>
</dbReference>
<dbReference type="InterPro" id="IPR033480">
    <property type="entry name" value="sCache_2"/>
</dbReference>
<dbReference type="Pfam" id="PF00672">
    <property type="entry name" value="HAMP"/>
    <property type="match status" value="1"/>
</dbReference>
<dbReference type="InterPro" id="IPR004089">
    <property type="entry name" value="MCPsignal_dom"/>
</dbReference>
<keyword evidence="6" id="KW-0807">Transducer</keyword>
<dbReference type="PANTHER" id="PTHR32089:SF119">
    <property type="entry name" value="METHYL-ACCEPTING CHEMOTAXIS PROTEIN CTPL"/>
    <property type="match status" value="1"/>
</dbReference>
<dbReference type="PROSITE" id="PS50885">
    <property type="entry name" value="HAMP"/>
    <property type="match status" value="1"/>
</dbReference>
<keyword evidence="4 9" id="KW-1133">Transmembrane helix</keyword>
<comment type="caution">
    <text evidence="10">The sequence shown here is derived from an EMBL/GenBank/DDBJ whole genome shotgun (WGS) entry which is preliminary data.</text>
</comment>
<dbReference type="PRINTS" id="PR00260">
    <property type="entry name" value="CHEMTRNSDUCR"/>
</dbReference>
<evidence type="ECO:0000256" key="2">
    <source>
        <dbReference type="ARBA" id="ARBA00022475"/>
    </source>
</evidence>
<feature type="coiled-coil region" evidence="8">
    <location>
        <begin position="294"/>
        <end position="321"/>
    </location>
</feature>
<proteinExistence type="inferred from homology"/>
<organism evidence="10 11">
    <name type="scientific">Photobacterium halotolerans</name>
    <dbReference type="NCBI Taxonomy" id="265726"/>
    <lineage>
        <taxon>Bacteria</taxon>
        <taxon>Pseudomonadati</taxon>
        <taxon>Pseudomonadota</taxon>
        <taxon>Gammaproteobacteria</taxon>
        <taxon>Vibrionales</taxon>
        <taxon>Vibrionaceae</taxon>
        <taxon>Photobacterium</taxon>
    </lineage>
</organism>
<dbReference type="FunFam" id="1.10.287.950:FF:000001">
    <property type="entry name" value="Methyl-accepting chemotaxis sensory transducer"/>
    <property type="match status" value="1"/>
</dbReference>
<evidence type="ECO:0000256" key="6">
    <source>
        <dbReference type="ARBA" id="ARBA00023224"/>
    </source>
</evidence>
<evidence type="ECO:0000256" key="5">
    <source>
        <dbReference type="ARBA" id="ARBA00023136"/>
    </source>
</evidence>
<keyword evidence="2" id="KW-1003">Cell membrane</keyword>